<protein>
    <submittedName>
        <fullName evidence="2">Mobile element protein</fullName>
    </submittedName>
</protein>
<dbReference type="Pfam" id="PF13683">
    <property type="entry name" value="rve_3"/>
    <property type="match status" value="1"/>
</dbReference>
<dbReference type="GO" id="GO:0003676">
    <property type="term" value="F:nucleic acid binding"/>
    <property type="evidence" value="ECO:0007669"/>
    <property type="project" value="InterPro"/>
</dbReference>
<dbReference type="GO" id="GO:0015074">
    <property type="term" value="P:DNA integration"/>
    <property type="evidence" value="ECO:0007669"/>
    <property type="project" value="InterPro"/>
</dbReference>
<keyword evidence="2" id="KW-0614">Plasmid</keyword>
<dbReference type="PROSITE" id="PS50994">
    <property type="entry name" value="INTEGRASE"/>
    <property type="match status" value="1"/>
</dbReference>
<accession>A0A6M4NWG9</accession>
<geneLocation type="plasmid" evidence="2">
    <name>pW09308-KPC</name>
</geneLocation>
<sequence>MFDRLCKQLGIEHRLIPPRHPQTNGMVERFNGRISDIVNQTRFGSAAELESTLRNYVKIYNHSIPQRALQHKTPVQALKEWHEKRPELFRKRVYNQPGLDI</sequence>
<name>A0A6M4NWG9_KLEPN</name>
<organism evidence="2">
    <name type="scientific">Klebsiella pneumoniae</name>
    <dbReference type="NCBI Taxonomy" id="573"/>
    <lineage>
        <taxon>Bacteria</taxon>
        <taxon>Pseudomonadati</taxon>
        <taxon>Pseudomonadota</taxon>
        <taxon>Gammaproteobacteria</taxon>
        <taxon>Enterobacterales</taxon>
        <taxon>Enterobacteriaceae</taxon>
        <taxon>Klebsiella/Raoultella group</taxon>
        <taxon>Klebsiella</taxon>
        <taxon>Klebsiella pneumoniae complex</taxon>
    </lineage>
</organism>
<dbReference type="PANTHER" id="PTHR47515:SF1">
    <property type="entry name" value="BLR2054 PROTEIN"/>
    <property type="match status" value="1"/>
</dbReference>
<dbReference type="AlphaFoldDB" id="A0A6M4NWG9"/>
<feature type="domain" description="Integrase catalytic" evidence="1">
    <location>
        <begin position="1"/>
        <end position="82"/>
    </location>
</feature>
<reference evidence="2" key="1">
    <citation type="submission" date="2020-02" db="EMBL/GenBank/DDBJ databases">
        <title>Compelete sequence of pW09308-KPC.</title>
        <authorList>
            <person name="Zhou D."/>
        </authorList>
    </citation>
    <scope>NUCLEOTIDE SEQUENCE</scope>
    <source>
        <strain evidence="2">W09308</strain>
        <plasmid evidence="2">pW09308-KPC</plasmid>
    </source>
</reference>
<evidence type="ECO:0000313" key="2">
    <source>
        <dbReference type="EMBL" id="QJS02351.1"/>
    </source>
</evidence>
<proteinExistence type="predicted"/>
<dbReference type="PANTHER" id="PTHR47515">
    <property type="entry name" value="LOW CALCIUM RESPONSE LOCUS PROTEIN T"/>
    <property type="match status" value="1"/>
</dbReference>
<dbReference type="SUPFAM" id="SSF53098">
    <property type="entry name" value="Ribonuclease H-like"/>
    <property type="match status" value="1"/>
</dbReference>
<evidence type="ECO:0000259" key="1">
    <source>
        <dbReference type="PROSITE" id="PS50994"/>
    </source>
</evidence>
<dbReference type="EMBL" id="MT108210">
    <property type="protein sequence ID" value="QJS02351.1"/>
    <property type="molecule type" value="Genomic_DNA"/>
</dbReference>
<dbReference type="Gene3D" id="3.30.420.10">
    <property type="entry name" value="Ribonuclease H-like superfamily/Ribonuclease H"/>
    <property type="match status" value="1"/>
</dbReference>
<dbReference type="InterPro" id="IPR036397">
    <property type="entry name" value="RNaseH_sf"/>
</dbReference>
<dbReference type="InterPro" id="IPR012337">
    <property type="entry name" value="RNaseH-like_sf"/>
</dbReference>
<dbReference type="InterPro" id="IPR001584">
    <property type="entry name" value="Integrase_cat-core"/>
</dbReference>